<comment type="caution">
    <text evidence="2">The sequence shown here is derived from an EMBL/GenBank/DDBJ whole genome shotgun (WGS) entry which is preliminary data.</text>
</comment>
<sequence>MPTHPLVRANIRSLKVSYSEAGFELKQFTLIITTMPPTLTPHQQKKDEDQRAKVYPERCARLARADARGDRVPRLAPSKVTGGARFFRLACPSVLGGTRREAPGFSVRPRHSTSQSTGGTGGQAPGSRPEAVPGGPARLRSLWVWDRPPTALAPPLP</sequence>
<keyword evidence="3" id="KW-1185">Reference proteome</keyword>
<protein>
    <submittedName>
        <fullName evidence="2">Uncharacterized protein</fullName>
    </submittedName>
</protein>
<proteinExistence type="predicted"/>
<feature type="region of interest" description="Disordered" evidence="1">
    <location>
        <begin position="96"/>
        <end position="157"/>
    </location>
</feature>
<reference evidence="2" key="1">
    <citation type="journal article" date="2022" name="bioRxiv">
        <title>Sequencing and chromosome-scale assembly of the giantPleurodeles waltlgenome.</title>
        <authorList>
            <person name="Brown T."/>
            <person name="Elewa A."/>
            <person name="Iarovenko S."/>
            <person name="Subramanian E."/>
            <person name="Araus A.J."/>
            <person name="Petzold A."/>
            <person name="Susuki M."/>
            <person name="Suzuki K.-i.T."/>
            <person name="Hayashi T."/>
            <person name="Toyoda A."/>
            <person name="Oliveira C."/>
            <person name="Osipova E."/>
            <person name="Leigh N.D."/>
            <person name="Simon A."/>
            <person name="Yun M.H."/>
        </authorList>
    </citation>
    <scope>NUCLEOTIDE SEQUENCE</scope>
    <source>
        <strain evidence="2">20211129_DDA</strain>
        <tissue evidence="2">Liver</tissue>
    </source>
</reference>
<gene>
    <name evidence="2" type="ORF">NDU88_007468</name>
</gene>
<evidence type="ECO:0000256" key="1">
    <source>
        <dbReference type="SAM" id="MobiDB-lite"/>
    </source>
</evidence>
<organism evidence="2 3">
    <name type="scientific">Pleurodeles waltl</name>
    <name type="common">Iberian ribbed newt</name>
    <dbReference type="NCBI Taxonomy" id="8319"/>
    <lineage>
        <taxon>Eukaryota</taxon>
        <taxon>Metazoa</taxon>
        <taxon>Chordata</taxon>
        <taxon>Craniata</taxon>
        <taxon>Vertebrata</taxon>
        <taxon>Euteleostomi</taxon>
        <taxon>Amphibia</taxon>
        <taxon>Batrachia</taxon>
        <taxon>Caudata</taxon>
        <taxon>Salamandroidea</taxon>
        <taxon>Salamandridae</taxon>
        <taxon>Pleurodelinae</taxon>
        <taxon>Pleurodeles</taxon>
    </lineage>
</organism>
<evidence type="ECO:0000313" key="3">
    <source>
        <dbReference type="Proteomes" id="UP001066276"/>
    </source>
</evidence>
<dbReference type="EMBL" id="JANPWB010000009">
    <property type="protein sequence ID" value="KAJ1154725.1"/>
    <property type="molecule type" value="Genomic_DNA"/>
</dbReference>
<evidence type="ECO:0000313" key="2">
    <source>
        <dbReference type="EMBL" id="KAJ1154725.1"/>
    </source>
</evidence>
<name>A0AAV7RRW3_PLEWA</name>
<dbReference type="AlphaFoldDB" id="A0AAV7RRW3"/>
<dbReference type="Proteomes" id="UP001066276">
    <property type="component" value="Chromosome 5"/>
</dbReference>
<accession>A0AAV7RRW3</accession>